<sequence>MENYIDLYKQVSNEILEALKYDELENLDEYFEKRESIINELELNESINEFRKIYKEKLYYIDKEIKVLVEEKILDVKKEIAEYKRSQNGNFTYVNMNKTNFNIFSKKV</sequence>
<evidence type="ECO:0000256" key="6">
    <source>
        <dbReference type="ARBA" id="ARBA00093785"/>
    </source>
</evidence>
<comment type="subcellular location">
    <subcellularLocation>
        <location evidence="1">Cytoplasm</location>
        <location evidence="1">Cytosol</location>
    </subcellularLocation>
</comment>
<evidence type="ECO:0000256" key="5">
    <source>
        <dbReference type="ARBA" id="ARBA00093765"/>
    </source>
</evidence>
<evidence type="ECO:0000313" key="8">
    <source>
        <dbReference type="EMBL" id="EQK43633.1"/>
    </source>
</evidence>
<evidence type="ECO:0000256" key="3">
    <source>
        <dbReference type="ARBA" id="ARBA00022795"/>
    </source>
</evidence>
<dbReference type="AlphaFoldDB" id="T4VQ71"/>
<evidence type="ECO:0000256" key="2">
    <source>
        <dbReference type="ARBA" id="ARBA00022490"/>
    </source>
</evidence>
<dbReference type="EMBL" id="AVNC01000015">
    <property type="protein sequence ID" value="EQK43633.1"/>
    <property type="molecule type" value="Genomic_DNA"/>
</dbReference>
<evidence type="ECO:0000256" key="7">
    <source>
        <dbReference type="ARBA" id="ARBA00093797"/>
    </source>
</evidence>
<comment type="caution">
    <text evidence="8">The sequence shown here is derived from an EMBL/GenBank/DDBJ whole genome shotgun (WGS) entry which is preliminary data.</text>
</comment>
<dbReference type="PATRIC" id="fig|1233171.3.peg.2464"/>
<proteinExistence type="inferred from homology"/>
<reference evidence="8 9" key="1">
    <citation type="submission" date="2013-06" db="EMBL/GenBank/DDBJ databases">
        <authorList>
            <person name="Walk S."/>
            <person name="Aronoff D."/>
            <person name="Young V.Y."/>
            <person name="Marsh J."/>
            <person name="Harrison L."/>
            <person name="Daugherty S.C."/>
            <person name="Shefchek K.A."/>
            <person name="Hine E.E."/>
            <person name="Tallon L.J."/>
            <person name="Sadzewicz L.K."/>
            <person name="Rasko D.A."/>
        </authorList>
    </citation>
    <scope>NUCLEOTIDE SEQUENCE [LARGE SCALE GENOMIC DNA]</scope>
    <source>
        <strain evidence="8 9">ATCC 638</strain>
    </source>
</reference>
<evidence type="ECO:0000256" key="1">
    <source>
        <dbReference type="ARBA" id="ARBA00004514"/>
    </source>
</evidence>
<comment type="similarity">
    <text evidence="6">Belongs to the bacillales FliT family.</text>
</comment>
<organism evidence="8 9">
    <name type="scientific">Paraclostridium bifermentans ATCC 638 = DSM 14991</name>
    <dbReference type="NCBI Taxonomy" id="1233171"/>
    <lineage>
        <taxon>Bacteria</taxon>
        <taxon>Bacillati</taxon>
        <taxon>Bacillota</taxon>
        <taxon>Clostridia</taxon>
        <taxon>Peptostreptococcales</taxon>
        <taxon>Peptostreptococcaceae</taxon>
        <taxon>Paraclostridium</taxon>
    </lineage>
</organism>
<protein>
    <recommendedName>
        <fullName evidence="7">Flagellar protein FliT</fullName>
    </recommendedName>
</protein>
<keyword evidence="4" id="KW-0143">Chaperone</keyword>
<dbReference type="InterPro" id="IPR008622">
    <property type="entry name" value="FliT"/>
</dbReference>
<evidence type="ECO:0000313" key="9">
    <source>
        <dbReference type="Proteomes" id="UP000015688"/>
    </source>
</evidence>
<dbReference type="RefSeq" id="WP_021433682.1">
    <property type="nucleotide sequence ID" value="NZ_AVNC01000015.1"/>
</dbReference>
<name>T4VQ71_PARBF</name>
<keyword evidence="3" id="KW-1005">Bacterial flagellum biogenesis</keyword>
<dbReference type="Pfam" id="PF05400">
    <property type="entry name" value="FliT"/>
    <property type="match status" value="1"/>
</dbReference>
<comment type="function">
    <text evidence="5">May act as an export chaperone for the filament capping protein FliD.</text>
</comment>
<dbReference type="GeneID" id="67473416"/>
<accession>T4VQ71</accession>
<evidence type="ECO:0000256" key="4">
    <source>
        <dbReference type="ARBA" id="ARBA00023186"/>
    </source>
</evidence>
<gene>
    <name evidence="8" type="ORF">C672_2577</name>
</gene>
<keyword evidence="2" id="KW-0963">Cytoplasm</keyword>
<dbReference type="Proteomes" id="UP000015688">
    <property type="component" value="Unassembled WGS sequence"/>
</dbReference>